<dbReference type="InterPro" id="IPR001555">
    <property type="entry name" value="GART_AS"/>
</dbReference>
<keyword evidence="6 8" id="KW-0648">Protein biosynthesis</keyword>
<dbReference type="InterPro" id="IPR036477">
    <property type="entry name" value="Formyl_transf_N_sf"/>
</dbReference>
<dbReference type="InterPro" id="IPR044135">
    <property type="entry name" value="Met-tRNA-FMT_C"/>
</dbReference>
<evidence type="ECO:0000256" key="5">
    <source>
        <dbReference type="ARBA" id="ARBA00022679"/>
    </source>
</evidence>
<name>A0A2N1UP38_9BACT</name>
<evidence type="ECO:0000256" key="7">
    <source>
        <dbReference type="ARBA" id="ARBA00048558"/>
    </source>
</evidence>
<comment type="catalytic activity">
    <reaction evidence="7 8">
        <text>L-methionyl-tRNA(fMet) + (6R)-10-formyltetrahydrofolate = N-formyl-L-methionyl-tRNA(fMet) + (6S)-5,6,7,8-tetrahydrofolate + H(+)</text>
        <dbReference type="Rhea" id="RHEA:24380"/>
        <dbReference type="Rhea" id="RHEA-COMP:9952"/>
        <dbReference type="Rhea" id="RHEA-COMP:9953"/>
        <dbReference type="ChEBI" id="CHEBI:15378"/>
        <dbReference type="ChEBI" id="CHEBI:57453"/>
        <dbReference type="ChEBI" id="CHEBI:78530"/>
        <dbReference type="ChEBI" id="CHEBI:78844"/>
        <dbReference type="ChEBI" id="CHEBI:195366"/>
        <dbReference type="EC" id="2.1.2.9"/>
    </reaction>
</comment>
<evidence type="ECO:0000259" key="9">
    <source>
        <dbReference type="Pfam" id="PF00551"/>
    </source>
</evidence>
<dbReference type="Proteomes" id="UP000233414">
    <property type="component" value="Unassembled WGS sequence"/>
</dbReference>
<dbReference type="AlphaFoldDB" id="A0A2N1UP38"/>
<dbReference type="InterPro" id="IPR037022">
    <property type="entry name" value="Formyl_trans_C_sf"/>
</dbReference>
<sequence length="339" mass="38831">MNIIFIGTSDFAVPILKFLIINCTGFNPVNINIITQPDKPVGRQQKLQASPVKQMALKYKIPIFQPENIKDQKNIELIKKMQPDLIIVASYGQILPKEILEIPKFGCLNIHASLLPKYRGASPIQSAILNNDKETGITIILMDEKMDTGKIISNTKIKIQNNDTSQILHDKLAHLGADLLIKTLPKYIQEVKKIIKFWKKEHQKNLTIKQIDFINPLFISLNSSLKKQNESNASYTKILKKEYGKIDWTKSAQEIERQIRAFSPWPGSFTKFKDKKLKIFQVKIIQRLNHCNLQPDNFFLTENKQLAIQCGQGILVIEELQIEGKKKMSSQEFLKGHSI</sequence>
<feature type="binding site" evidence="8">
    <location>
        <begin position="113"/>
        <end position="116"/>
    </location>
    <ligand>
        <name>(6S)-5,6,7,8-tetrahydrofolate</name>
        <dbReference type="ChEBI" id="CHEBI:57453"/>
    </ligand>
</feature>
<comment type="function">
    <text evidence="1 8">Attaches a formyl group to the free amino group of methionyl-tRNA(fMet). The formyl group appears to play a dual role in the initiator identity of N-formylmethionyl-tRNA by promoting its recognition by IF2 and preventing the misappropriation of this tRNA by the elongation apparatus.</text>
</comment>
<gene>
    <name evidence="8" type="primary">fmt</name>
    <name evidence="11" type="ORF">CVV26_00080</name>
</gene>
<keyword evidence="5 8" id="KW-0808">Transferase</keyword>
<dbReference type="PANTHER" id="PTHR11138:SF5">
    <property type="entry name" value="METHIONYL-TRNA FORMYLTRANSFERASE, MITOCHONDRIAL"/>
    <property type="match status" value="1"/>
</dbReference>
<evidence type="ECO:0000256" key="1">
    <source>
        <dbReference type="ARBA" id="ARBA00002606"/>
    </source>
</evidence>
<dbReference type="InterPro" id="IPR002376">
    <property type="entry name" value="Formyl_transf_N"/>
</dbReference>
<dbReference type="PANTHER" id="PTHR11138">
    <property type="entry name" value="METHIONYL-TRNA FORMYLTRANSFERASE"/>
    <property type="match status" value="1"/>
</dbReference>
<accession>A0A2N1UP38</accession>
<dbReference type="HAMAP" id="MF_00182">
    <property type="entry name" value="Formyl_trans"/>
    <property type="match status" value="1"/>
</dbReference>
<dbReference type="GO" id="GO:0004479">
    <property type="term" value="F:methionyl-tRNA formyltransferase activity"/>
    <property type="evidence" value="ECO:0007669"/>
    <property type="project" value="UniProtKB-UniRule"/>
</dbReference>
<dbReference type="InterPro" id="IPR041711">
    <property type="entry name" value="Met-tRNA-FMT_N"/>
</dbReference>
<evidence type="ECO:0000256" key="2">
    <source>
        <dbReference type="ARBA" id="ARBA00010699"/>
    </source>
</evidence>
<protein>
    <recommendedName>
        <fullName evidence="4 8">Methionyl-tRNA formyltransferase</fullName>
        <ecNumber evidence="3 8">2.1.2.9</ecNumber>
    </recommendedName>
</protein>
<dbReference type="Pfam" id="PF02911">
    <property type="entry name" value="Formyl_trans_C"/>
    <property type="match status" value="1"/>
</dbReference>
<proteinExistence type="inferred from homology"/>
<dbReference type="CDD" id="cd08646">
    <property type="entry name" value="FMT_core_Met-tRNA-FMT_N"/>
    <property type="match status" value="1"/>
</dbReference>
<dbReference type="InterPro" id="IPR005794">
    <property type="entry name" value="Fmt"/>
</dbReference>
<feature type="domain" description="Formyl transferase N-terminal" evidence="9">
    <location>
        <begin position="1"/>
        <end position="183"/>
    </location>
</feature>
<evidence type="ECO:0000256" key="6">
    <source>
        <dbReference type="ARBA" id="ARBA00022917"/>
    </source>
</evidence>
<dbReference type="Pfam" id="PF00551">
    <property type="entry name" value="Formyl_trans_N"/>
    <property type="match status" value="1"/>
</dbReference>
<evidence type="ECO:0000313" key="12">
    <source>
        <dbReference type="Proteomes" id="UP000233414"/>
    </source>
</evidence>
<evidence type="ECO:0000313" key="11">
    <source>
        <dbReference type="EMBL" id="PKL72657.1"/>
    </source>
</evidence>
<evidence type="ECO:0000256" key="3">
    <source>
        <dbReference type="ARBA" id="ARBA00012261"/>
    </source>
</evidence>
<dbReference type="InterPro" id="IPR011034">
    <property type="entry name" value="Formyl_transferase-like_C_sf"/>
</dbReference>
<organism evidence="11 12">
    <name type="scientific">Candidatus Kuenenbacteria bacterium HGW-Kuenenbacteria-1</name>
    <dbReference type="NCBI Taxonomy" id="2013812"/>
    <lineage>
        <taxon>Bacteria</taxon>
        <taxon>Candidatus Kueneniibacteriota</taxon>
    </lineage>
</organism>
<dbReference type="EMBL" id="PGYQ01000001">
    <property type="protein sequence ID" value="PKL72657.1"/>
    <property type="molecule type" value="Genomic_DNA"/>
</dbReference>
<evidence type="ECO:0000256" key="4">
    <source>
        <dbReference type="ARBA" id="ARBA00016014"/>
    </source>
</evidence>
<reference evidence="11 12" key="1">
    <citation type="journal article" date="2017" name="ISME J.">
        <title>Potential for microbial H2 and metal transformations associated with novel bacteria and archaea in deep terrestrial subsurface sediments.</title>
        <authorList>
            <person name="Hernsdorf A.W."/>
            <person name="Amano Y."/>
            <person name="Miyakawa K."/>
            <person name="Ise K."/>
            <person name="Suzuki Y."/>
            <person name="Anantharaman K."/>
            <person name="Probst A."/>
            <person name="Burstein D."/>
            <person name="Thomas B.C."/>
            <person name="Banfield J.F."/>
        </authorList>
    </citation>
    <scope>NUCLEOTIDE SEQUENCE [LARGE SCALE GENOMIC DNA]</scope>
    <source>
        <strain evidence="11">HGW-Kuenenbacteria-1</strain>
    </source>
</reference>
<dbReference type="PROSITE" id="PS00373">
    <property type="entry name" value="GART"/>
    <property type="match status" value="1"/>
</dbReference>
<evidence type="ECO:0000256" key="8">
    <source>
        <dbReference type="HAMAP-Rule" id="MF_00182"/>
    </source>
</evidence>
<dbReference type="CDD" id="cd08704">
    <property type="entry name" value="Met_tRNA_FMT_C"/>
    <property type="match status" value="1"/>
</dbReference>
<dbReference type="SUPFAM" id="SSF53328">
    <property type="entry name" value="Formyltransferase"/>
    <property type="match status" value="1"/>
</dbReference>
<dbReference type="InterPro" id="IPR005793">
    <property type="entry name" value="Formyl_trans_C"/>
</dbReference>
<dbReference type="NCBIfam" id="TIGR00460">
    <property type="entry name" value="fmt"/>
    <property type="match status" value="1"/>
</dbReference>
<dbReference type="EC" id="2.1.2.9" evidence="3 8"/>
<dbReference type="SUPFAM" id="SSF50486">
    <property type="entry name" value="FMT C-terminal domain-like"/>
    <property type="match status" value="1"/>
</dbReference>
<comment type="caution">
    <text evidence="11">The sequence shown here is derived from an EMBL/GenBank/DDBJ whole genome shotgun (WGS) entry which is preliminary data.</text>
</comment>
<comment type="similarity">
    <text evidence="2 8">Belongs to the Fmt family.</text>
</comment>
<feature type="domain" description="Formyl transferase C-terminal" evidence="10">
    <location>
        <begin position="239"/>
        <end position="337"/>
    </location>
</feature>
<dbReference type="GO" id="GO:0005829">
    <property type="term" value="C:cytosol"/>
    <property type="evidence" value="ECO:0007669"/>
    <property type="project" value="TreeGrafter"/>
</dbReference>
<evidence type="ECO:0000259" key="10">
    <source>
        <dbReference type="Pfam" id="PF02911"/>
    </source>
</evidence>
<dbReference type="Gene3D" id="3.40.50.170">
    <property type="entry name" value="Formyl transferase, N-terminal domain"/>
    <property type="match status" value="1"/>
</dbReference>
<dbReference type="Gene3D" id="3.10.25.10">
    <property type="entry name" value="Formyl transferase, C-terminal domain"/>
    <property type="match status" value="1"/>
</dbReference>